<accession>E9FY68</accession>
<keyword evidence="2" id="KW-0175">Coiled coil</keyword>
<dbReference type="InterPro" id="IPR039662">
    <property type="entry name" value="Cohesin_Scc3/SA"/>
</dbReference>
<feature type="region of interest" description="Disordered" evidence="3">
    <location>
        <begin position="1120"/>
        <end position="1164"/>
    </location>
</feature>
<dbReference type="KEGG" id="dpx:DAPPUDRAFT_347499"/>
<dbReference type="GO" id="GO:0003682">
    <property type="term" value="F:chromatin binding"/>
    <property type="evidence" value="ECO:0000318"/>
    <property type="project" value="GO_Central"/>
</dbReference>
<dbReference type="FunCoup" id="E9FY68">
    <property type="interactions" value="1367"/>
</dbReference>
<dbReference type="PROSITE" id="PS51425">
    <property type="entry name" value="SCD"/>
    <property type="match status" value="1"/>
</dbReference>
<name>E9FY68_DAPPU</name>
<dbReference type="Pfam" id="PF21581">
    <property type="entry name" value="SCD"/>
    <property type="match status" value="1"/>
</dbReference>
<evidence type="ECO:0000256" key="2">
    <source>
        <dbReference type="SAM" id="Coils"/>
    </source>
</evidence>
<evidence type="ECO:0000313" key="6">
    <source>
        <dbReference type="Proteomes" id="UP000000305"/>
    </source>
</evidence>
<gene>
    <name evidence="5" type="ORF">DAPPUDRAFT_347499</name>
</gene>
<evidence type="ECO:0000259" key="4">
    <source>
        <dbReference type="PROSITE" id="PS51425"/>
    </source>
</evidence>
<dbReference type="OrthoDB" id="498590at2759"/>
<evidence type="ECO:0000256" key="1">
    <source>
        <dbReference type="ARBA" id="ARBA00005486"/>
    </source>
</evidence>
<dbReference type="GO" id="GO:0005634">
    <property type="term" value="C:nucleus"/>
    <property type="evidence" value="ECO:0000318"/>
    <property type="project" value="GO_Central"/>
</dbReference>
<feature type="domain" description="SCD" evidence="4">
    <location>
        <begin position="357"/>
        <end position="442"/>
    </location>
</feature>
<dbReference type="HOGENOM" id="CLU_005067_0_0_1"/>
<dbReference type="PANTHER" id="PTHR11199:SF0">
    <property type="entry name" value="LD34181P-RELATED"/>
    <property type="match status" value="1"/>
</dbReference>
<organism evidence="5 6">
    <name type="scientific">Daphnia pulex</name>
    <name type="common">Water flea</name>
    <dbReference type="NCBI Taxonomy" id="6669"/>
    <lineage>
        <taxon>Eukaryota</taxon>
        <taxon>Metazoa</taxon>
        <taxon>Ecdysozoa</taxon>
        <taxon>Arthropoda</taxon>
        <taxon>Crustacea</taxon>
        <taxon>Branchiopoda</taxon>
        <taxon>Diplostraca</taxon>
        <taxon>Cladocera</taxon>
        <taxon>Anomopoda</taxon>
        <taxon>Daphniidae</taxon>
        <taxon>Daphnia</taxon>
    </lineage>
</organism>
<dbReference type="SUPFAM" id="SSF48371">
    <property type="entry name" value="ARM repeat"/>
    <property type="match status" value="1"/>
</dbReference>
<comment type="similarity">
    <text evidence="1">Belongs to the SCC3 family.</text>
</comment>
<evidence type="ECO:0000256" key="3">
    <source>
        <dbReference type="SAM" id="MobiDB-lite"/>
    </source>
</evidence>
<reference evidence="5 6" key="1">
    <citation type="journal article" date="2011" name="Science">
        <title>The ecoresponsive genome of Daphnia pulex.</title>
        <authorList>
            <person name="Colbourne J.K."/>
            <person name="Pfrender M.E."/>
            <person name="Gilbert D."/>
            <person name="Thomas W.K."/>
            <person name="Tucker A."/>
            <person name="Oakley T.H."/>
            <person name="Tokishita S."/>
            <person name="Aerts A."/>
            <person name="Arnold G.J."/>
            <person name="Basu M.K."/>
            <person name="Bauer D.J."/>
            <person name="Caceres C.E."/>
            <person name="Carmel L."/>
            <person name="Casola C."/>
            <person name="Choi J.H."/>
            <person name="Detter J.C."/>
            <person name="Dong Q."/>
            <person name="Dusheyko S."/>
            <person name="Eads B.D."/>
            <person name="Frohlich T."/>
            <person name="Geiler-Samerotte K.A."/>
            <person name="Gerlach D."/>
            <person name="Hatcher P."/>
            <person name="Jogdeo S."/>
            <person name="Krijgsveld J."/>
            <person name="Kriventseva E.V."/>
            <person name="Kultz D."/>
            <person name="Laforsch C."/>
            <person name="Lindquist E."/>
            <person name="Lopez J."/>
            <person name="Manak J.R."/>
            <person name="Muller J."/>
            <person name="Pangilinan J."/>
            <person name="Patwardhan R.P."/>
            <person name="Pitluck S."/>
            <person name="Pritham E.J."/>
            <person name="Rechtsteiner A."/>
            <person name="Rho M."/>
            <person name="Rogozin I.B."/>
            <person name="Sakarya O."/>
            <person name="Salamov A."/>
            <person name="Schaack S."/>
            <person name="Shapiro H."/>
            <person name="Shiga Y."/>
            <person name="Skalitzky C."/>
            <person name="Smith Z."/>
            <person name="Souvorov A."/>
            <person name="Sung W."/>
            <person name="Tang Z."/>
            <person name="Tsuchiya D."/>
            <person name="Tu H."/>
            <person name="Vos H."/>
            <person name="Wang M."/>
            <person name="Wolf Y.I."/>
            <person name="Yamagata H."/>
            <person name="Yamada T."/>
            <person name="Ye Y."/>
            <person name="Shaw J.R."/>
            <person name="Andrews J."/>
            <person name="Crease T.J."/>
            <person name="Tang H."/>
            <person name="Lucas S.M."/>
            <person name="Robertson H.M."/>
            <person name="Bork P."/>
            <person name="Koonin E.V."/>
            <person name="Zdobnov E.M."/>
            <person name="Grigoriev I.V."/>
            <person name="Lynch M."/>
            <person name="Boore J.L."/>
        </authorList>
    </citation>
    <scope>NUCLEOTIDE SEQUENCE [LARGE SCALE GENOMIC DNA]</scope>
</reference>
<dbReference type="InterPro" id="IPR056396">
    <property type="entry name" value="HEAT_SCC3-SA"/>
</dbReference>
<dbReference type="GO" id="GO:0008278">
    <property type="term" value="C:cohesin complex"/>
    <property type="evidence" value="ECO:0000318"/>
    <property type="project" value="GO_Central"/>
</dbReference>
<feature type="compositionally biased region" description="Acidic residues" evidence="3">
    <location>
        <begin position="1144"/>
        <end position="1164"/>
    </location>
</feature>
<feature type="compositionally biased region" description="Polar residues" evidence="3">
    <location>
        <begin position="11"/>
        <end position="25"/>
    </location>
</feature>
<feature type="region of interest" description="Disordered" evidence="3">
    <location>
        <begin position="73"/>
        <end position="138"/>
    </location>
</feature>
<feature type="compositionally biased region" description="Polar residues" evidence="3">
    <location>
        <begin position="103"/>
        <end position="122"/>
    </location>
</feature>
<dbReference type="STRING" id="6669.E9FY68"/>
<evidence type="ECO:0000313" key="5">
    <source>
        <dbReference type="EMBL" id="EFX87829.1"/>
    </source>
</evidence>
<sequence length="1164" mass="132881">MDNPLEDFEPPSTSYLDEQQTPMDQQSEKCEENVYPHYGFDTPSKMEHDKNSVTVQHNLNVLSSNQVENTTVPTLSVGHGQTPQSARGQTSVTPAGKKAPAVTANSQKLVSSPEGTPISTRPSLRRRGRSKKHSEKEHVANFEDECDLFSIIRNGKSSLQHIVDEWIEQYKADRDSGLNAIMQFFISASGCNGKIPTKIPSSMDHAAVIRDMTKKFDEDSGEYPLVMSGPQWRKFRSNFCDFVHTLVKQCQYSIIYEQYLMDNVISLLTGLSDSQVRAFRHTATLAVMKLMTALVDVALTVSVHLDNTSRQYEVERRKTQDKRASDRLEGLLAKHEELEENMHDIKNMLTYLFKSVFVHRYRDIVPDIRAICMTEIGIWMKRFPQNFLDDSNLKYIGWNLYDKVADVRLKCLQALQPLYASQELKEKLELFTSKFKDRVVSMTLDKDYDVSVQAVRLVITMQKYHQEMLSDKDCESVYELVFSSHRALAQAAGEFLKERLFTLNATSHPVPRTLRGKKRLSNTPLIRDLVQFFIESEVKSNQLHEHGAYLVDSLIDSNEMMKDWECMTDFLIEEPGPDEEPLDDQQETALIELMTCCIKQVATGEPPAGRGSMRKIPTVKETKQTQGHRVRLTEHFIPTLPVLLGKYMTDPEQVANLLSIPQYFNMEIYTTSRQEKSLDSLLRLIQNIVERHTTTEVLEGCAQALEFLCNEDYAISSRCDLTRNTLIDRLVKKCEQDYENYVTLMAGDDKPNKDAVFTLVLGLKKIALFSSHHNLGTWNLWDSLFNGIQETLNLNRSMPLEAIKYCISACHSAVLWELLQFKNCSGQGTSAAQQQKQLRDHLDAYMSLMTELITSNVADFREEAYVSVGDLLICFSKRLKDNPQLKPLVYEPDRELQQILENFIQTYVFVEEEEEDVDEGDEHEKIEKLHNRRNYLSVFCKLVACNVLPIKAAAGVIRHYVKYYDNYGDIIKTLLGKTRNINNITSAKTMVLSLSLLFHDLTRDGGSHIDRQSEEFLSVKELAKKLAMSFGLDTVKNREAITALHRDGIIFATNPLENPNNPIGPPPNLGFLEICGEFSNKLLKQDKKVVLQFLDRMLTMGRLSPRREWEPLLFYRNSLVHGETDPPPHSVRSANRRRRRDTGGDDGEIADNDDGSDQDFAECG</sequence>
<dbReference type="AlphaFoldDB" id="E9FY68"/>
<dbReference type="eggNOG" id="KOG2011">
    <property type="taxonomic scope" value="Eukaryota"/>
</dbReference>
<feature type="coiled-coil region" evidence="2">
    <location>
        <begin position="321"/>
        <end position="348"/>
    </location>
</feature>
<feature type="compositionally biased region" description="Basic residues" evidence="3">
    <location>
        <begin position="123"/>
        <end position="133"/>
    </location>
</feature>
<dbReference type="InterPro" id="IPR020839">
    <property type="entry name" value="SCD"/>
</dbReference>
<dbReference type="InterPro" id="IPR013721">
    <property type="entry name" value="STAG"/>
</dbReference>
<dbReference type="Pfam" id="PF08514">
    <property type="entry name" value="STAG"/>
    <property type="match status" value="1"/>
</dbReference>
<dbReference type="InParanoid" id="E9FY68"/>
<dbReference type="EMBL" id="GL732527">
    <property type="protein sequence ID" value="EFX87829.1"/>
    <property type="molecule type" value="Genomic_DNA"/>
</dbReference>
<dbReference type="Pfam" id="PF24571">
    <property type="entry name" value="HEAT_SCC3-SA"/>
    <property type="match status" value="1"/>
</dbReference>
<feature type="compositionally biased region" description="Polar residues" evidence="3">
    <location>
        <begin position="73"/>
        <end position="93"/>
    </location>
</feature>
<dbReference type="GO" id="GO:0007062">
    <property type="term" value="P:sister chromatid cohesion"/>
    <property type="evidence" value="ECO:0000318"/>
    <property type="project" value="GO_Central"/>
</dbReference>
<dbReference type="GO" id="GO:0000785">
    <property type="term" value="C:chromatin"/>
    <property type="evidence" value="ECO:0000318"/>
    <property type="project" value="GO_Central"/>
</dbReference>
<feature type="region of interest" description="Disordered" evidence="3">
    <location>
        <begin position="1"/>
        <end position="29"/>
    </location>
</feature>
<dbReference type="Proteomes" id="UP000000305">
    <property type="component" value="Unassembled WGS sequence"/>
</dbReference>
<proteinExistence type="inferred from homology"/>
<keyword evidence="6" id="KW-1185">Reference proteome</keyword>
<dbReference type="InterPro" id="IPR016024">
    <property type="entry name" value="ARM-type_fold"/>
</dbReference>
<protein>
    <submittedName>
        <fullName evidence="5">Stromalin antigen-like protein, isoform B</fullName>
    </submittedName>
</protein>
<dbReference type="PANTHER" id="PTHR11199">
    <property type="entry name" value="STROMAL ANTIGEN"/>
    <property type="match status" value="1"/>
</dbReference>